<comment type="caution">
    <text evidence="1">The sequence shown here is derived from an EMBL/GenBank/DDBJ whole genome shotgun (WGS) entry which is preliminary data.</text>
</comment>
<name>A0A2T0MEN2_9FLAO</name>
<dbReference type="RefSeq" id="WP_106143059.1">
    <property type="nucleotide sequence ID" value="NZ_PVYX01000001.1"/>
</dbReference>
<dbReference type="Proteomes" id="UP000237640">
    <property type="component" value="Unassembled WGS sequence"/>
</dbReference>
<evidence type="ECO:0008006" key="3">
    <source>
        <dbReference type="Google" id="ProtNLM"/>
    </source>
</evidence>
<sequence length="205" mass="23493">MLKKQSLNNILSLLLLTYSLSIWSQDEEIYSKPSEKSFFGVQVGLIGLWVHHEARLVESIVLRSELGLDMVGFFRNDVFAANPENSVGGPFFAPTIALEPRWYYSLQRRSKENKPTTKNSASFISFETKYYPDLFLLTGAPEGTQFAKQLAICPRWGFKRTVANNFTYELGIGYKIYHLLNDVDRNRVNDGEGFINMHLKLGYTF</sequence>
<evidence type="ECO:0000313" key="2">
    <source>
        <dbReference type="Proteomes" id="UP000237640"/>
    </source>
</evidence>
<accession>A0A2T0MEN2</accession>
<dbReference type="OrthoDB" id="883248at2"/>
<keyword evidence="2" id="KW-1185">Reference proteome</keyword>
<reference evidence="1 2" key="1">
    <citation type="submission" date="2018-03" db="EMBL/GenBank/DDBJ databases">
        <title>Genomic Encyclopedia of Archaeal and Bacterial Type Strains, Phase II (KMG-II): from individual species to whole genera.</title>
        <authorList>
            <person name="Goeker M."/>
        </authorList>
    </citation>
    <scope>NUCLEOTIDE SEQUENCE [LARGE SCALE GENOMIC DNA]</scope>
    <source>
        <strain evidence="1 2">DSM 25027</strain>
    </source>
</reference>
<organism evidence="1 2">
    <name type="scientific">Flagellimonas meridianipacifica</name>
    <dbReference type="NCBI Taxonomy" id="1080225"/>
    <lineage>
        <taxon>Bacteria</taxon>
        <taxon>Pseudomonadati</taxon>
        <taxon>Bacteroidota</taxon>
        <taxon>Flavobacteriia</taxon>
        <taxon>Flavobacteriales</taxon>
        <taxon>Flavobacteriaceae</taxon>
        <taxon>Flagellimonas</taxon>
    </lineage>
</organism>
<evidence type="ECO:0000313" key="1">
    <source>
        <dbReference type="EMBL" id="PRX56037.1"/>
    </source>
</evidence>
<dbReference type="AlphaFoldDB" id="A0A2T0MEN2"/>
<dbReference type="EMBL" id="PVYX01000001">
    <property type="protein sequence ID" value="PRX56037.1"/>
    <property type="molecule type" value="Genomic_DNA"/>
</dbReference>
<gene>
    <name evidence="1" type="ORF">CLV81_0025</name>
</gene>
<proteinExistence type="predicted"/>
<protein>
    <recommendedName>
        <fullName evidence="3">Lipid A 3-O-deacylase PagL</fullName>
    </recommendedName>
</protein>